<dbReference type="GO" id="GO:0005886">
    <property type="term" value="C:plasma membrane"/>
    <property type="evidence" value="ECO:0007669"/>
    <property type="project" value="UniProtKB-SubCell"/>
</dbReference>
<evidence type="ECO:0000256" key="2">
    <source>
        <dbReference type="ARBA" id="ARBA00010535"/>
    </source>
</evidence>
<dbReference type="GO" id="GO:0009060">
    <property type="term" value="P:aerobic respiration"/>
    <property type="evidence" value="ECO:0007669"/>
    <property type="project" value="TreeGrafter"/>
</dbReference>
<dbReference type="PANTHER" id="PTHR11432:SF3">
    <property type="entry name" value="NADH-UBIQUINONE OXIDOREDUCTASE CHAIN 1"/>
    <property type="match status" value="1"/>
</dbReference>
<evidence type="ECO:0000256" key="3">
    <source>
        <dbReference type="ARBA" id="ARBA00022692"/>
    </source>
</evidence>
<name>A0A6N2MYD6_SALVM</name>
<keyword evidence="4" id="KW-1133">Transmembrane helix</keyword>
<keyword evidence="6" id="KW-0520">NAD</keyword>
<comment type="similarity">
    <text evidence="2 6">Belongs to the complex I subunit 1 family.</text>
</comment>
<dbReference type="PROSITE" id="PS00668">
    <property type="entry name" value="COMPLEX1_ND1_2"/>
    <property type="match status" value="1"/>
</dbReference>
<evidence type="ECO:0000256" key="1">
    <source>
        <dbReference type="ARBA" id="ARBA00004141"/>
    </source>
</evidence>
<keyword evidence="5" id="KW-0472">Membrane</keyword>
<evidence type="ECO:0000313" key="8">
    <source>
        <dbReference type="EMBL" id="VFU57430.1"/>
    </source>
</evidence>
<dbReference type="GO" id="GO:0003954">
    <property type="term" value="F:NADH dehydrogenase activity"/>
    <property type="evidence" value="ECO:0007669"/>
    <property type="project" value="TreeGrafter"/>
</dbReference>
<feature type="compositionally biased region" description="Basic and acidic residues" evidence="7">
    <location>
        <begin position="364"/>
        <end position="374"/>
    </location>
</feature>
<dbReference type="EMBL" id="CAADRP010001947">
    <property type="protein sequence ID" value="VFU57430.1"/>
    <property type="molecule type" value="Genomic_DNA"/>
</dbReference>
<accession>A0A6N2MYD6</accession>
<evidence type="ECO:0000256" key="4">
    <source>
        <dbReference type="ARBA" id="ARBA00022989"/>
    </source>
</evidence>
<proteinExistence type="inferred from homology"/>
<feature type="region of interest" description="Disordered" evidence="7">
    <location>
        <begin position="354"/>
        <end position="388"/>
    </location>
</feature>
<comment type="subcellular location">
    <subcellularLocation>
        <location evidence="6">Cell membrane</location>
        <topology evidence="6">Multi-pass membrane protein</topology>
    </subcellularLocation>
    <subcellularLocation>
        <location evidence="1">Membrane</location>
        <topology evidence="1">Multi-pass membrane protein</topology>
    </subcellularLocation>
</comment>
<evidence type="ECO:0000256" key="6">
    <source>
        <dbReference type="RuleBase" id="RU000471"/>
    </source>
</evidence>
<reference evidence="8" key="1">
    <citation type="submission" date="2019-03" db="EMBL/GenBank/DDBJ databases">
        <authorList>
            <person name="Mank J."/>
            <person name="Almeida P."/>
        </authorList>
    </citation>
    <scope>NUCLEOTIDE SEQUENCE</scope>
    <source>
        <strain evidence="8">78183</strain>
    </source>
</reference>
<gene>
    <name evidence="8" type="ORF">SVIM_LOCUS415095</name>
</gene>
<protein>
    <submittedName>
        <fullName evidence="8">Uncharacterized protein</fullName>
    </submittedName>
</protein>
<dbReference type="InterPro" id="IPR001694">
    <property type="entry name" value="NADH_UbQ_OxRdtase_su1/FPO"/>
</dbReference>
<dbReference type="Pfam" id="PF00146">
    <property type="entry name" value="NADHdh"/>
    <property type="match status" value="1"/>
</dbReference>
<dbReference type="PANTHER" id="PTHR11432">
    <property type="entry name" value="NADH DEHYDROGENASE SUBUNIT 1"/>
    <property type="match status" value="1"/>
</dbReference>
<organism evidence="8">
    <name type="scientific">Salix viminalis</name>
    <name type="common">Common osier</name>
    <name type="synonym">Basket willow</name>
    <dbReference type="NCBI Taxonomy" id="40686"/>
    <lineage>
        <taxon>Eukaryota</taxon>
        <taxon>Viridiplantae</taxon>
        <taxon>Streptophyta</taxon>
        <taxon>Embryophyta</taxon>
        <taxon>Tracheophyta</taxon>
        <taxon>Spermatophyta</taxon>
        <taxon>Magnoliopsida</taxon>
        <taxon>eudicotyledons</taxon>
        <taxon>Gunneridae</taxon>
        <taxon>Pentapetalae</taxon>
        <taxon>rosids</taxon>
        <taxon>fabids</taxon>
        <taxon>Malpighiales</taxon>
        <taxon>Salicaceae</taxon>
        <taxon>Saliceae</taxon>
        <taxon>Salix</taxon>
    </lineage>
</organism>
<evidence type="ECO:0000256" key="5">
    <source>
        <dbReference type="ARBA" id="ARBA00023136"/>
    </source>
</evidence>
<dbReference type="AlphaFoldDB" id="A0A6N2MYD6"/>
<sequence>MAFTLARGVTDSPRHGVARIRVYDRPLRVVGCKQIRKSLGEGRSSSTIGGGVVTRISHSPPLGRLLRSKAGESYVVRSLTAETLEFKTLACWLSLPASLSNSIPTRFLGPGEPAFEIARPIGKGLHPREGEKDLRIYVTETICSVSVLFSDSEDEPVDAGDPTSDKDVSDATFSARTTFSIVIFLARDKREILYQSKADTAPHAPTVRLPRCGAGRGQSKSRWGALRSAAQMVSYEVSIGLILIVRLGGQLFLIKGRAQGSWYYPGAKNPEVTAMSRNLTHRPKRRANTRTRLGDRSAIGVLRGINQGNKCRAYDDAARFHFMEVPAEERAARPNRATTSGWEWLSPHALFDESTPVASSKTPFPREQDADRDGAGSQPRLSWGLPQHLKKRWAPKSTQPSLFKKALLDNALNTKVCSSAPSPESQVAPRKARTSTCRKLARVVLAGTPVYSETNRAPFDLPEAEAESVAGYNVEYARDAILNSPLLAEANVPGPGTHSD</sequence>
<dbReference type="InterPro" id="IPR018086">
    <property type="entry name" value="NADH_UbQ_OxRdtase_su1_CS"/>
</dbReference>
<keyword evidence="3 6" id="KW-0812">Transmembrane</keyword>
<evidence type="ECO:0000256" key="7">
    <source>
        <dbReference type="SAM" id="MobiDB-lite"/>
    </source>
</evidence>